<comment type="caution">
    <text evidence="4">The sequence shown here is derived from an EMBL/GenBank/DDBJ whole genome shotgun (WGS) entry which is preliminary data.</text>
</comment>
<dbReference type="Proteomes" id="UP000654345">
    <property type="component" value="Unassembled WGS sequence"/>
</dbReference>
<keyword evidence="5" id="KW-1185">Reference proteome</keyword>
<dbReference type="Gene3D" id="3.40.50.1100">
    <property type="match status" value="2"/>
</dbReference>
<keyword evidence="2" id="KW-0663">Pyridoxal phosphate</keyword>
<feature type="domain" description="Tryptophan synthase beta chain-like PALP" evidence="3">
    <location>
        <begin position="7"/>
        <end position="283"/>
    </location>
</feature>
<dbReference type="Pfam" id="PF00291">
    <property type="entry name" value="PALP"/>
    <property type="match status" value="1"/>
</dbReference>
<evidence type="ECO:0000313" key="4">
    <source>
        <dbReference type="EMBL" id="GHO60886.1"/>
    </source>
</evidence>
<dbReference type="PROSITE" id="PS00901">
    <property type="entry name" value="CYS_SYNTHASE"/>
    <property type="match status" value="1"/>
</dbReference>
<evidence type="ECO:0000259" key="3">
    <source>
        <dbReference type="Pfam" id="PF00291"/>
    </source>
</evidence>
<dbReference type="EMBL" id="BNJG01000007">
    <property type="protein sequence ID" value="GHO60886.1"/>
    <property type="molecule type" value="Genomic_DNA"/>
</dbReference>
<comment type="cofactor">
    <cofactor evidence="1">
        <name>pyridoxal 5'-phosphate</name>
        <dbReference type="ChEBI" id="CHEBI:597326"/>
    </cofactor>
</comment>
<evidence type="ECO:0000256" key="1">
    <source>
        <dbReference type="ARBA" id="ARBA00001933"/>
    </source>
</evidence>
<evidence type="ECO:0000256" key="2">
    <source>
        <dbReference type="ARBA" id="ARBA00022898"/>
    </source>
</evidence>
<organism evidence="4 5">
    <name type="scientific">Ktedonobacter robiniae</name>
    <dbReference type="NCBI Taxonomy" id="2778365"/>
    <lineage>
        <taxon>Bacteria</taxon>
        <taxon>Bacillati</taxon>
        <taxon>Chloroflexota</taxon>
        <taxon>Ktedonobacteria</taxon>
        <taxon>Ktedonobacterales</taxon>
        <taxon>Ktedonobacteraceae</taxon>
        <taxon>Ktedonobacter</taxon>
    </lineage>
</organism>
<dbReference type="InterPro" id="IPR036052">
    <property type="entry name" value="TrpB-like_PALP_sf"/>
</dbReference>
<dbReference type="SUPFAM" id="SSF53686">
    <property type="entry name" value="Tryptophan synthase beta subunit-like PLP-dependent enzymes"/>
    <property type="match status" value="1"/>
</dbReference>
<sequence length="331" mass="35891">MYYHNILETIGNTPLIELKSFSPRSGVQIFAKMEGVNPSGSIKDRIARKMIEQAEAQGLLHTDSILLEPTSGNTGVALALVAGMKGYQFTAVVSEKGTQEKCRMLELYGADIILSPGAAGSNGAIRLAQELVHQEKRYVMLFQYGNLANAAAHYETTGAESLRDLPDVSVLVSGLGSGGTLTGMGQRLKEHSPAIRVVAAEPMQGESIQGLRSLADGFISPVLDQSLLDDKMLITSQQAWLRTLQLRKQEGIFAGPSSGAVLDVALRVAERMKQGKIVIILADGGWKYLSEQNWTGLYTWRITRFRQSTVSSPAIRDVSSAPIVQERESGE</sequence>
<name>A0ABQ3V7D5_9CHLR</name>
<dbReference type="InterPro" id="IPR001926">
    <property type="entry name" value="TrpB-like_PALP"/>
</dbReference>
<protein>
    <submittedName>
        <fullName evidence="4">Cysteine synthase</fullName>
    </submittedName>
</protein>
<reference evidence="4 5" key="1">
    <citation type="journal article" date="2021" name="Int. J. Syst. Evol. Microbiol.">
        <title>Reticulibacter mediterranei gen. nov., sp. nov., within the new family Reticulibacteraceae fam. nov., and Ktedonospora formicarum gen. nov., sp. nov., Ktedonobacter robiniae sp. nov., Dictyobacter formicarum sp. nov. and Dictyobacter arantiisoli sp. nov., belonging to the class Ktedonobacteria.</title>
        <authorList>
            <person name="Yabe S."/>
            <person name="Zheng Y."/>
            <person name="Wang C.M."/>
            <person name="Sakai Y."/>
            <person name="Abe K."/>
            <person name="Yokota A."/>
            <person name="Donadio S."/>
            <person name="Cavaletti L."/>
            <person name="Monciardini P."/>
        </authorList>
    </citation>
    <scope>NUCLEOTIDE SEQUENCE [LARGE SCALE GENOMIC DNA]</scope>
    <source>
        <strain evidence="4 5">SOSP1-30</strain>
    </source>
</reference>
<dbReference type="InterPro" id="IPR001216">
    <property type="entry name" value="P-phosphate_BS"/>
</dbReference>
<proteinExistence type="predicted"/>
<dbReference type="InterPro" id="IPR050214">
    <property type="entry name" value="Cys_Synth/Cystath_Beta-Synth"/>
</dbReference>
<dbReference type="PANTHER" id="PTHR10314">
    <property type="entry name" value="CYSTATHIONINE BETA-SYNTHASE"/>
    <property type="match status" value="1"/>
</dbReference>
<gene>
    <name evidence="4" type="ORF">KSB_93610</name>
</gene>
<dbReference type="CDD" id="cd01561">
    <property type="entry name" value="CBS_like"/>
    <property type="match status" value="1"/>
</dbReference>
<dbReference type="RefSeq" id="WP_201376913.1">
    <property type="nucleotide sequence ID" value="NZ_BNJG01000007.1"/>
</dbReference>
<evidence type="ECO:0000313" key="5">
    <source>
        <dbReference type="Proteomes" id="UP000654345"/>
    </source>
</evidence>
<accession>A0ABQ3V7D5</accession>